<gene>
    <name evidence="2" type="ordered locus">Bd0090</name>
</gene>
<sequence>MKKILIGLLSFVALSSASAKSTSGTGQIGSGTVSLTEKDFAGSYIVGRLAIEGPYYVVQFEVSKKGDVVVFRQANMDQVSENNDCIGDGFKIDGDILNVGVACKSLGGAVLNFEINVAGLTKADLEKGASVMVRSEATEGAWIPFEITKRKKSFF</sequence>
<dbReference type="AlphaFoldDB" id="Q6MRI9"/>
<evidence type="ECO:0000313" key="3">
    <source>
        <dbReference type="Proteomes" id="UP000008080"/>
    </source>
</evidence>
<dbReference type="KEGG" id="bba:Bd0090"/>
<keyword evidence="1" id="KW-0732">Signal</keyword>
<accession>Q6MRI9</accession>
<feature type="chain" id="PRO_5004277909" evidence="1">
    <location>
        <begin position="20"/>
        <end position="155"/>
    </location>
</feature>
<dbReference type="RefSeq" id="WP_011162710.1">
    <property type="nucleotide sequence ID" value="NC_005363.1"/>
</dbReference>
<protein>
    <submittedName>
        <fullName evidence="2">Uncharacterized protein</fullName>
    </submittedName>
</protein>
<organism evidence="2 3">
    <name type="scientific">Bdellovibrio bacteriovorus (strain ATCC 15356 / DSM 50701 / NCIMB 9529 / HD100)</name>
    <dbReference type="NCBI Taxonomy" id="264462"/>
    <lineage>
        <taxon>Bacteria</taxon>
        <taxon>Pseudomonadati</taxon>
        <taxon>Bdellovibrionota</taxon>
        <taxon>Bdellovibrionia</taxon>
        <taxon>Bdellovibrionales</taxon>
        <taxon>Pseudobdellovibrionaceae</taxon>
        <taxon>Bdellovibrio</taxon>
    </lineage>
</organism>
<proteinExistence type="predicted"/>
<dbReference type="HOGENOM" id="CLU_1692069_0_0_7"/>
<keyword evidence="3" id="KW-1185">Reference proteome</keyword>
<evidence type="ECO:0000313" key="2">
    <source>
        <dbReference type="EMBL" id="CAE77769.1"/>
    </source>
</evidence>
<evidence type="ECO:0000256" key="1">
    <source>
        <dbReference type="SAM" id="SignalP"/>
    </source>
</evidence>
<feature type="signal peptide" evidence="1">
    <location>
        <begin position="1"/>
        <end position="19"/>
    </location>
</feature>
<dbReference type="Proteomes" id="UP000008080">
    <property type="component" value="Chromosome"/>
</dbReference>
<reference evidence="2 3" key="1">
    <citation type="journal article" date="2004" name="Science">
        <title>A predator unmasked: life cycle of Bdellovibrio bacteriovorus from a genomic perspective.</title>
        <authorList>
            <person name="Rendulic S."/>
            <person name="Jagtap P."/>
            <person name="Rosinus A."/>
            <person name="Eppinger M."/>
            <person name="Baar C."/>
            <person name="Lanz C."/>
            <person name="Keller H."/>
            <person name="Lambert C."/>
            <person name="Evans K.J."/>
            <person name="Goesmann A."/>
            <person name="Meyer F."/>
            <person name="Sockett R.E."/>
            <person name="Schuster S.C."/>
        </authorList>
    </citation>
    <scope>NUCLEOTIDE SEQUENCE [LARGE SCALE GENOMIC DNA]</scope>
    <source>
        <strain evidence="3">ATCC 15356 / DSM 50701 / NCIMB 9529 / HD100</strain>
    </source>
</reference>
<name>Q6MRI9_BDEBA</name>
<dbReference type="EMBL" id="BX842646">
    <property type="protein sequence ID" value="CAE77769.1"/>
    <property type="molecule type" value="Genomic_DNA"/>
</dbReference>
<dbReference type="GeneID" id="93011241"/>